<sequence>KFLRADEVHENEDPEEFLLNPESLPFNSEIDKALSPYGHVLHALMFSPETVDSSSIPVKAWLDIQKKKPPVIHWNGTLSLDDQARIYNYIHQRITNLKDQGRNGLASLPVAHARTLLVAYRHRDTFLSHEECPVANDGDKNVEIFVLQSAWERLVNYTGLTTDGYPKIASVDVDMEALRMLEDRMFDTSEDAGIAGNCQWGLDVGMHQDNWCPWKFGGENGKGVREGTESELEPGPDFDEDERQEWFRARKEEDNVKKRAHGPVPKPRMISRKRKEILEPETAENSLQDGSAKVIRHPAKRARNKKT</sequence>
<dbReference type="AlphaFoldDB" id="A0AA39TFT7"/>
<gene>
    <name evidence="2" type="ORF">EDD18DRAFT_1425718</name>
</gene>
<feature type="compositionally biased region" description="Acidic residues" evidence="1">
    <location>
        <begin position="229"/>
        <end position="243"/>
    </location>
</feature>
<accession>A0AA39TFT7</accession>
<comment type="caution">
    <text evidence="2">The sequence shown here is derived from an EMBL/GenBank/DDBJ whole genome shotgun (WGS) entry which is preliminary data.</text>
</comment>
<evidence type="ECO:0000313" key="2">
    <source>
        <dbReference type="EMBL" id="KAK0486626.1"/>
    </source>
</evidence>
<feature type="compositionally biased region" description="Basic and acidic residues" evidence="1">
    <location>
        <begin position="244"/>
        <end position="257"/>
    </location>
</feature>
<dbReference type="EMBL" id="JAUEPU010000047">
    <property type="protein sequence ID" value="KAK0486626.1"/>
    <property type="molecule type" value="Genomic_DNA"/>
</dbReference>
<dbReference type="Proteomes" id="UP001175228">
    <property type="component" value="Unassembled WGS sequence"/>
</dbReference>
<protein>
    <submittedName>
        <fullName evidence="2">Uncharacterized protein</fullName>
    </submittedName>
</protein>
<feature type="region of interest" description="Disordered" evidence="1">
    <location>
        <begin position="222"/>
        <end position="307"/>
    </location>
</feature>
<keyword evidence="3" id="KW-1185">Reference proteome</keyword>
<reference evidence="2" key="1">
    <citation type="submission" date="2023-06" db="EMBL/GenBank/DDBJ databases">
        <authorList>
            <consortium name="Lawrence Berkeley National Laboratory"/>
            <person name="Ahrendt S."/>
            <person name="Sahu N."/>
            <person name="Indic B."/>
            <person name="Wong-Bajracharya J."/>
            <person name="Merenyi Z."/>
            <person name="Ke H.-M."/>
            <person name="Monk M."/>
            <person name="Kocsube S."/>
            <person name="Drula E."/>
            <person name="Lipzen A."/>
            <person name="Balint B."/>
            <person name="Henrissat B."/>
            <person name="Andreopoulos B."/>
            <person name="Martin F.M."/>
            <person name="Harder C.B."/>
            <person name="Rigling D."/>
            <person name="Ford K.L."/>
            <person name="Foster G.D."/>
            <person name="Pangilinan J."/>
            <person name="Papanicolaou A."/>
            <person name="Barry K."/>
            <person name="LaButti K."/>
            <person name="Viragh M."/>
            <person name="Koriabine M."/>
            <person name="Yan M."/>
            <person name="Riley R."/>
            <person name="Champramary S."/>
            <person name="Plett K.L."/>
            <person name="Tsai I.J."/>
            <person name="Slot J."/>
            <person name="Sipos G."/>
            <person name="Plett J."/>
            <person name="Nagy L.G."/>
            <person name="Grigoriev I.V."/>
        </authorList>
    </citation>
    <scope>NUCLEOTIDE SEQUENCE</scope>
    <source>
        <strain evidence="2">HWK02</strain>
    </source>
</reference>
<evidence type="ECO:0000313" key="3">
    <source>
        <dbReference type="Proteomes" id="UP001175228"/>
    </source>
</evidence>
<organism evidence="2 3">
    <name type="scientific">Armillaria luteobubalina</name>
    <dbReference type="NCBI Taxonomy" id="153913"/>
    <lineage>
        <taxon>Eukaryota</taxon>
        <taxon>Fungi</taxon>
        <taxon>Dikarya</taxon>
        <taxon>Basidiomycota</taxon>
        <taxon>Agaricomycotina</taxon>
        <taxon>Agaricomycetes</taxon>
        <taxon>Agaricomycetidae</taxon>
        <taxon>Agaricales</taxon>
        <taxon>Marasmiineae</taxon>
        <taxon>Physalacriaceae</taxon>
        <taxon>Armillaria</taxon>
    </lineage>
</organism>
<feature type="compositionally biased region" description="Basic residues" evidence="1">
    <location>
        <begin position="294"/>
        <end position="307"/>
    </location>
</feature>
<evidence type="ECO:0000256" key="1">
    <source>
        <dbReference type="SAM" id="MobiDB-lite"/>
    </source>
</evidence>
<name>A0AA39TFT7_9AGAR</name>
<feature type="non-terminal residue" evidence="2">
    <location>
        <position position="307"/>
    </location>
</feature>
<proteinExistence type="predicted"/>